<dbReference type="GO" id="GO:0000160">
    <property type="term" value="P:phosphorelay signal transduction system"/>
    <property type="evidence" value="ECO:0007669"/>
    <property type="project" value="InterPro"/>
</dbReference>
<dbReference type="EMBL" id="JABFBC010000024">
    <property type="protein sequence ID" value="NNU82266.1"/>
    <property type="molecule type" value="Genomic_DNA"/>
</dbReference>
<evidence type="ECO:0000259" key="2">
    <source>
        <dbReference type="PROSITE" id="PS50110"/>
    </source>
</evidence>
<dbReference type="Gene3D" id="3.40.50.2300">
    <property type="match status" value="1"/>
</dbReference>
<feature type="modified residue" description="4-aspartylphosphate" evidence="1">
    <location>
        <position position="40"/>
    </location>
</feature>
<gene>
    <name evidence="3" type="ORF">HMH01_17715</name>
</gene>
<dbReference type="SUPFAM" id="SSF52172">
    <property type="entry name" value="CheY-like"/>
    <property type="match status" value="1"/>
</dbReference>
<dbReference type="Pfam" id="PF00072">
    <property type="entry name" value="Response_reg"/>
    <property type="match status" value="1"/>
</dbReference>
<evidence type="ECO:0000256" key="1">
    <source>
        <dbReference type="PROSITE-ProRule" id="PRU00169"/>
    </source>
</evidence>
<dbReference type="PROSITE" id="PS50110">
    <property type="entry name" value="RESPONSE_REGULATORY"/>
    <property type="match status" value="1"/>
</dbReference>
<comment type="caution">
    <text evidence="3">The sequence shown here is derived from an EMBL/GenBank/DDBJ whole genome shotgun (WGS) entry which is preliminary data.</text>
</comment>
<feature type="non-terminal residue" evidence="3">
    <location>
        <position position="88"/>
    </location>
</feature>
<reference evidence="3 4" key="1">
    <citation type="submission" date="2020-05" db="EMBL/GenBank/DDBJ databases">
        <title>Gimesia benthica sp. nov., a novel planctomycete isolated from a deep-sea water sample of the Northwest Indian Ocean.</title>
        <authorList>
            <person name="Wang J."/>
            <person name="Ruan C."/>
            <person name="Song L."/>
            <person name="Zhu Y."/>
            <person name="Li A."/>
            <person name="Zheng X."/>
            <person name="Wang L."/>
            <person name="Lu Z."/>
            <person name="Huang Y."/>
            <person name="Du W."/>
            <person name="Zhou Y."/>
            <person name="Huang L."/>
            <person name="Dai X."/>
        </authorList>
    </citation>
    <scope>NUCLEOTIDE SEQUENCE [LARGE SCALE GENOMIC DNA]</scope>
    <source>
        <strain evidence="3 4">YYQ-30</strain>
    </source>
</reference>
<dbReference type="InterPro" id="IPR001789">
    <property type="entry name" value="Sig_transdc_resp-reg_receiver"/>
</dbReference>
<organism evidence="3 4">
    <name type="scientific">Halovulum dunhuangense</name>
    <dbReference type="NCBI Taxonomy" id="1505036"/>
    <lineage>
        <taxon>Bacteria</taxon>
        <taxon>Pseudomonadati</taxon>
        <taxon>Pseudomonadota</taxon>
        <taxon>Alphaproteobacteria</taxon>
        <taxon>Rhodobacterales</taxon>
        <taxon>Paracoccaceae</taxon>
        <taxon>Halovulum</taxon>
    </lineage>
</organism>
<feature type="domain" description="Response regulatory" evidence="2">
    <location>
        <begin position="1"/>
        <end position="88"/>
    </location>
</feature>
<dbReference type="AlphaFoldDB" id="A0A849L766"/>
<dbReference type="InterPro" id="IPR011006">
    <property type="entry name" value="CheY-like_superfamily"/>
</dbReference>
<dbReference type="RefSeq" id="WP_171327126.1">
    <property type="nucleotide sequence ID" value="NZ_JABFBC010000024.1"/>
</dbReference>
<sequence>MNEFFISSLKIDGHKVYFAKDVREFKDIESVCSIDVYLIDPVLPGANGLEIAQEIRRRSDAGIVLISGKATEVDVVLGFESGADDYVA</sequence>
<proteinExistence type="predicted"/>
<name>A0A849L766_9RHOB</name>
<protein>
    <submittedName>
        <fullName evidence="3">Response regulator</fullName>
    </submittedName>
</protein>
<dbReference type="Proteomes" id="UP000572377">
    <property type="component" value="Unassembled WGS sequence"/>
</dbReference>
<keyword evidence="4" id="KW-1185">Reference proteome</keyword>
<evidence type="ECO:0000313" key="4">
    <source>
        <dbReference type="Proteomes" id="UP000572377"/>
    </source>
</evidence>
<accession>A0A849L766</accession>
<evidence type="ECO:0000313" key="3">
    <source>
        <dbReference type="EMBL" id="NNU82266.1"/>
    </source>
</evidence>
<keyword evidence="1" id="KW-0597">Phosphoprotein</keyword>